<sequence>MLIYRTCCSAVGKLFINKFSSFHVVIKKTLHSPAPRRSPDSLQQWCDLGPKLPPFDGLQGTSQLEPGTGSGRHPWLGVEGGDLGEAAAMSDSGDTETEGSTANLAERGAEKSDSKKKIIRLLTVMAYVSSVSGAAFMLSMYYLFLWEPKVAEHHLRADPNSHQALALQGHHGGAPIPRDPWQLSPYEAHSPYRPPGTPEAFPMGSYRPPGPSPGHGSPAGAYQRPYQDMTPVWMHAPPGPPPPRLHSLSQVRTGSVLLDRIASLADVPSSESAGVTSTPPALETRAPATATAPVTLHRRRPILAAAPETALAASVSSTPPSGPGNSPASPTSAVAPASRPSSFLPTSFVLTPSSAAPPGLSRSTTMSPQPSAVPAETVRPTTVIHLPPQSTERPSWFRSTRPPSSTTPGPTAPRPINDSETSTGTTPNLRLDVVVTTATKADAAEVKE</sequence>
<dbReference type="InterPro" id="IPR029162">
    <property type="entry name" value="InaF-motif"/>
</dbReference>
<keyword evidence="2" id="KW-1133">Transmembrane helix</keyword>
<proteinExistence type="predicted"/>
<comment type="caution">
    <text evidence="3">The sequence shown here is derived from an EMBL/GenBank/DDBJ whole genome shotgun (WGS) entry which is preliminary data.</text>
</comment>
<keyword evidence="2" id="KW-0472">Membrane</keyword>
<feature type="region of interest" description="Disordered" evidence="1">
    <location>
        <begin position="167"/>
        <end position="224"/>
    </location>
</feature>
<keyword evidence="2 3" id="KW-0812">Transmembrane</keyword>
<feature type="compositionally biased region" description="Low complexity" evidence="1">
    <location>
        <begin position="393"/>
        <end position="409"/>
    </location>
</feature>
<dbReference type="AlphaFoldDB" id="A0AAE1GUI0"/>
<evidence type="ECO:0000256" key="1">
    <source>
        <dbReference type="SAM" id="MobiDB-lite"/>
    </source>
</evidence>
<evidence type="ECO:0000256" key="2">
    <source>
        <dbReference type="SAM" id="Phobius"/>
    </source>
</evidence>
<accession>A0AAE1GUI0</accession>
<feature type="compositionally biased region" description="Polar residues" evidence="1">
    <location>
        <begin position="343"/>
        <end position="354"/>
    </location>
</feature>
<protein>
    <submittedName>
        <fullName evidence="3">Transmembrane protein INAFM2</fullName>
    </submittedName>
</protein>
<name>A0AAE1GUI0_9NEOP</name>
<dbReference type="Proteomes" id="UP001219518">
    <property type="component" value="Unassembled WGS sequence"/>
</dbReference>
<dbReference type="EMBL" id="JAHWGI010000030">
    <property type="protein sequence ID" value="KAK3908115.1"/>
    <property type="molecule type" value="Genomic_DNA"/>
</dbReference>
<feature type="region of interest" description="Disordered" evidence="1">
    <location>
        <begin position="57"/>
        <end position="110"/>
    </location>
</feature>
<feature type="region of interest" description="Disordered" evidence="1">
    <location>
        <begin position="266"/>
        <end position="433"/>
    </location>
</feature>
<feature type="compositionally biased region" description="Low complexity" evidence="1">
    <location>
        <begin position="304"/>
        <end position="342"/>
    </location>
</feature>
<dbReference type="PANTHER" id="PTHR34929">
    <property type="entry name" value="ZGC:153157"/>
    <property type="match status" value="1"/>
</dbReference>
<feature type="compositionally biased region" description="Low complexity" evidence="1">
    <location>
        <begin position="278"/>
        <end position="295"/>
    </location>
</feature>
<dbReference type="Pfam" id="PF15018">
    <property type="entry name" value="InaF-motif"/>
    <property type="match status" value="1"/>
</dbReference>
<evidence type="ECO:0000313" key="4">
    <source>
        <dbReference type="Proteomes" id="UP001219518"/>
    </source>
</evidence>
<keyword evidence="4" id="KW-1185">Reference proteome</keyword>
<feature type="transmembrane region" description="Helical" evidence="2">
    <location>
        <begin position="121"/>
        <end position="144"/>
    </location>
</feature>
<reference evidence="3" key="2">
    <citation type="journal article" date="2023" name="BMC Genomics">
        <title>Pest status, molecular evolution, and epigenetic factors derived from the genome assembly of Frankliniella fusca, a thysanopteran phytovirus vector.</title>
        <authorList>
            <person name="Catto M.A."/>
            <person name="Labadie P.E."/>
            <person name="Jacobson A.L."/>
            <person name="Kennedy G.G."/>
            <person name="Srinivasan R."/>
            <person name="Hunt B.G."/>
        </authorList>
    </citation>
    <scope>NUCLEOTIDE SEQUENCE</scope>
    <source>
        <strain evidence="3">PL_HMW_Pooled</strain>
    </source>
</reference>
<dbReference type="PANTHER" id="PTHR34929:SF1">
    <property type="entry name" value="INAF MOTIF CONTAINING 2"/>
    <property type="match status" value="1"/>
</dbReference>
<evidence type="ECO:0000313" key="3">
    <source>
        <dbReference type="EMBL" id="KAK3908115.1"/>
    </source>
</evidence>
<gene>
    <name evidence="3" type="ORF">KUF71_018627</name>
</gene>
<reference evidence="3" key="1">
    <citation type="submission" date="2021-07" db="EMBL/GenBank/DDBJ databases">
        <authorList>
            <person name="Catto M.A."/>
            <person name="Jacobson A."/>
            <person name="Kennedy G."/>
            <person name="Labadie P."/>
            <person name="Hunt B.G."/>
            <person name="Srinivasan R."/>
        </authorList>
    </citation>
    <scope>NUCLEOTIDE SEQUENCE</scope>
    <source>
        <strain evidence="3">PL_HMW_Pooled</strain>
        <tissue evidence="3">Head</tissue>
    </source>
</reference>
<feature type="compositionally biased region" description="Polar residues" evidence="1">
    <location>
        <begin position="418"/>
        <end position="428"/>
    </location>
</feature>
<feature type="compositionally biased region" description="Polar residues" evidence="1">
    <location>
        <begin position="361"/>
        <end position="370"/>
    </location>
</feature>
<organism evidence="3 4">
    <name type="scientific">Frankliniella fusca</name>
    <dbReference type="NCBI Taxonomy" id="407009"/>
    <lineage>
        <taxon>Eukaryota</taxon>
        <taxon>Metazoa</taxon>
        <taxon>Ecdysozoa</taxon>
        <taxon>Arthropoda</taxon>
        <taxon>Hexapoda</taxon>
        <taxon>Insecta</taxon>
        <taxon>Pterygota</taxon>
        <taxon>Neoptera</taxon>
        <taxon>Paraneoptera</taxon>
        <taxon>Thysanoptera</taxon>
        <taxon>Terebrantia</taxon>
        <taxon>Thripoidea</taxon>
        <taxon>Thripidae</taxon>
        <taxon>Frankliniella</taxon>
    </lineage>
</organism>